<feature type="domain" description="EGF-like" evidence="12">
    <location>
        <begin position="625"/>
        <end position="659"/>
    </location>
</feature>
<sequence>MRNPKTHKTPFPDMGQRWLLLSFLYLLLSGNQISGLQDQEIVFPERVVSRVRRSADHRTDENVSYIIQTSNGTLILNLQQNRDFVSKDFEHFTYSKEGGLKALNHTVPRFSCYYHGEVEGIEKSAVALSDCHGLRGVLYLSEVHYGIEPAEHPFDGAHRLYRLDEPEGLSTCGVEETMDTSQTLLSSYFQLRRKKRDVLAVTSYVELGVVVDNLRYKADKSNSTAVEVETIELVNIVDGMYRRLNIRIVLTNLITWSSENPIDVTSGKAGDVLGRFSQWRGENNLQRCDIYHLLIGRGSFNGVVGMAFVGTVCSPSYATSISSFSAGATPQSHATVVAHELGHVLGMNHDDNRCPSNYIMFSADYNAQSFSDCSANDFEALILSGRGTCLQNPPDPSQVLSIPVCGNNLVEQGEECDCGSPKDCQNKCCDAATCKLTSGSQCAMGSCCDNCKFKVGGTLCRAQSNSCDLPEYCNGSFALCPADVYIMNGYPCNKSTSYCYNGECQDYNDQCRALLGAESRKAADICFQRLNMKGDQYGNCGVVSGSPQKCSQADSLCGKLQCMGVTLVQKPNTTVIINDYDGQKCWSVDFNLGPDVPDPGLVHPGSPCAQGKACVNYKCQNASALGFTCDIKGKCNDHGVCNNNGNCHCNDGWGPPSCDRSGYGGSIDSGPTHIDTSLRDGLLIFFLLVLPILILIVVMFIKRDALRRRFCRRRRRRGGNTQTQTTRANRNQNGYNNRNAAINTPKNQDNAFSDVFTISHNFPQRQPVPPNRPQPPLRRPPPQPSAGPPQWGWPNDL</sequence>
<evidence type="ECO:0000256" key="9">
    <source>
        <dbReference type="SAM" id="MobiDB-lite"/>
    </source>
</evidence>
<dbReference type="EMBL" id="WNTK01000004">
    <property type="protein sequence ID" value="KAG9484622.1"/>
    <property type="molecule type" value="Genomic_DNA"/>
</dbReference>
<evidence type="ECO:0000256" key="7">
    <source>
        <dbReference type="PROSITE-ProRule" id="PRU00076"/>
    </source>
</evidence>
<feature type="binding site" evidence="8">
    <location>
        <position position="343"/>
    </location>
    <ligand>
        <name>Zn(2+)</name>
        <dbReference type="ChEBI" id="CHEBI:29105"/>
        <note>catalytic</note>
    </ligand>
</feature>
<evidence type="ECO:0000256" key="1">
    <source>
        <dbReference type="ARBA" id="ARBA00004479"/>
    </source>
</evidence>
<dbReference type="PRINTS" id="PR00289">
    <property type="entry name" value="DISINTEGRIN"/>
</dbReference>
<comment type="subcellular location">
    <subcellularLocation>
        <location evidence="1">Membrane</location>
        <topology evidence="1">Single-pass type I membrane protein</topology>
    </subcellularLocation>
</comment>
<evidence type="ECO:0000256" key="11">
    <source>
        <dbReference type="SAM" id="SignalP"/>
    </source>
</evidence>
<dbReference type="SUPFAM" id="SSF57552">
    <property type="entry name" value="Blood coagulation inhibitor (disintegrin)"/>
    <property type="match status" value="1"/>
</dbReference>
<dbReference type="SMART" id="SM00050">
    <property type="entry name" value="DISIN"/>
    <property type="match status" value="1"/>
</dbReference>
<dbReference type="InterPro" id="IPR034027">
    <property type="entry name" value="Reprolysin_adamalysin"/>
</dbReference>
<keyword evidence="7" id="KW-0245">EGF-like domain</keyword>
<feature type="binding site" evidence="8">
    <location>
        <position position="349"/>
    </location>
    <ligand>
        <name>Zn(2+)</name>
        <dbReference type="ChEBI" id="CHEBI:29105"/>
        <note>catalytic</note>
    </ligand>
</feature>
<feature type="signal peptide" evidence="11">
    <location>
        <begin position="1"/>
        <end position="35"/>
    </location>
</feature>
<dbReference type="InterPro" id="IPR002870">
    <property type="entry name" value="Peptidase_M12B_N"/>
</dbReference>
<dbReference type="CDD" id="cd04269">
    <property type="entry name" value="ZnMc_adamalysin_II_like"/>
    <property type="match status" value="1"/>
</dbReference>
<dbReference type="PROSITE" id="PS00427">
    <property type="entry name" value="DISINTEGRIN_1"/>
    <property type="match status" value="1"/>
</dbReference>
<dbReference type="Proteomes" id="UP000770717">
    <property type="component" value="Unassembled WGS sequence"/>
</dbReference>
<evidence type="ECO:0000256" key="10">
    <source>
        <dbReference type="SAM" id="Phobius"/>
    </source>
</evidence>
<feature type="binding site" evidence="8">
    <location>
        <position position="339"/>
    </location>
    <ligand>
        <name>Zn(2+)</name>
        <dbReference type="ChEBI" id="CHEBI:29105"/>
        <note>catalytic</note>
    </ligand>
</feature>
<dbReference type="InterPro" id="IPR036436">
    <property type="entry name" value="Disintegrin_dom_sf"/>
</dbReference>
<dbReference type="SMART" id="SM00608">
    <property type="entry name" value="ACR"/>
    <property type="match status" value="1"/>
</dbReference>
<gene>
    <name evidence="15" type="ORF">GDO78_007989</name>
</gene>
<evidence type="ECO:0000256" key="2">
    <source>
        <dbReference type="ARBA" id="ARBA00022692"/>
    </source>
</evidence>
<name>A0A8J6FAS0_ELECQ</name>
<evidence type="ECO:0008006" key="17">
    <source>
        <dbReference type="Google" id="ProtNLM"/>
    </source>
</evidence>
<dbReference type="GO" id="GO:0006508">
    <property type="term" value="P:proteolysis"/>
    <property type="evidence" value="ECO:0007669"/>
    <property type="project" value="InterPro"/>
</dbReference>
<dbReference type="SUPFAM" id="SSF55486">
    <property type="entry name" value="Metalloproteases ('zincins'), catalytic domain"/>
    <property type="match status" value="1"/>
</dbReference>
<feature type="compositionally biased region" description="Pro residues" evidence="9">
    <location>
        <begin position="766"/>
        <end position="787"/>
    </location>
</feature>
<feature type="compositionally biased region" description="Polar residues" evidence="9">
    <location>
        <begin position="744"/>
        <end position="762"/>
    </location>
</feature>
<dbReference type="Pfam" id="PF08516">
    <property type="entry name" value="ADAM_CR"/>
    <property type="match status" value="1"/>
</dbReference>
<dbReference type="InterPro" id="IPR018358">
    <property type="entry name" value="Disintegrin_CS"/>
</dbReference>
<dbReference type="Pfam" id="PF01562">
    <property type="entry name" value="Pep_M12B_propep"/>
    <property type="match status" value="1"/>
</dbReference>
<feature type="active site" evidence="8">
    <location>
        <position position="340"/>
    </location>
</feature>
<evidence type="ECO:0000256" key="3">
    <source>
        <dbReference type="ARBA" id="ARBA00022989"/>
    </source>
</evidence>
<dbReference type="FunFam" id="3.40.390.10:FF:000002">
    <property type="entry name" value="Disintegrin and metalloproteinase domain-containing protein 22"/>
    <property type="match status" value="1"/>
</dbReference>
<comment type="caution">
    <text evidence="15">The sequence shown here is derived from an EMBL/GenBank/DDBJ whole genome shotgun (WGS) entry which is preliminary data.</text>
</comment>
<keyword evidence="2 10" id="KW-0812">Transmembrane</keyword>
<keyword evidence="11" id="KW-0732">Signal</keyword>
<evidence type="ECO:0000259" key="13">
    <source>
        <dbReference type="PROSITE" id="PS50214"/>
    </source>
</evidence>
<proteinExistence type="predicted"/>
<dbReference type="InterPro" id="IPR000742">
    <property type="entry name" value="EGF"/>
</dbReference>
<dbReference type="FunFam" id="4.10.70.10:FF:000001">
    <property type="entry name" value="Disintegrin and metalloproteinase domain-containing protein 22"/>
    <property type="match status" value="1"/>
</dbReference>
<accession>A0A8J6FAS0</accession>
<evidence type="ECO:0000259" key="14">
    <source>
        <dbReference type="PROSITE" id="PS50215"/>
    </source>
</evidence>
<dbReference type="GO" id="GO:0004222">
    <property type="term" value="F:metalloendopeptidase activity"/>
    <property type="evidence" value="ECO:0007669"/>
    <property type="project" value="InterPro"/>
</dbReference>
<evidence type="ECO:0000256" key="4">
    <source>
        <dbReference type="ARBA" id="ARBA00023136"/>
    </source>
</evidence>
<dbReference type="Pfam" id="PF00200">
    <property type="entry name" value="Disintegrin"/>
    <property type="match status" value="1"/>
</dbReference>
<dbReference type="PROSITE" id="PS50214">
    <property type="entry name" value="DISINTEGRIN_2"/>
    <property type="match status" value="1"/>
</dbReference>
<dbReference type="Pfam" id="PF01421">
    <property type="entry name" value="Reprolysin"/>
    <property type="match status" value="1"/>
</dbReference>
<feature type="compositionally biased region" description="Low complexity" evidence="9">
    <location>
        <begin position="719"/>
        <end position="743"/>
    </location>
</feature>
<dbReference type="PROSITE" id="PS01186">
    <property type="entry name" value="EGF_2"/>
    <property type="match status" value="1"/>
</dbReference>
<organism evidence="15 16">
    <name type="scientific">Eleutherodactylus coqui</name>
    <name type="common">Puerto Rican coqui</name>
    <dbReference type="NCBI Taxonomy" id="57060"/>
    <lineage>
        <taxon>Eukaryota</taxon>
        <taxon>Metazoa</taxon>
        <taxon>Chordata</taxon>
        <taxon>Craniata</taxon>
        <taxon>Vertebrata</taxon>
        <taxon>Euteleostomi</taxon>
        <taxon>Amphibia</taxon>
        <taxon>Batrachia</taxon>
        <taxon>Anura</taxon>
        <taxon>Neobatrachia</taxon>
        <taxon>Hyloidea</taxon>
        <taxon>Eleutherodactylidae</taxon>
        <taxon>Eleutherodactylinae</taxon>
        <taxon>Eleutherodactylus</taxon>
        <taxon>Eleutherodactylus</taxon>
    </lineage>
</organism>
<feature type="disulfide bond" evidence="6">
    <location>
        <begin position="460"/>
        <end position="480"/>
    </location>
</feature>
<dbReference type="PANTHER" id="PTHR11905">
    <property type="entry name" value="ADAM A DISINTEGRIN AND METALLOPROTEASE DOMAIN"/>
    <property type="match status" value="1"/>
</dbReference>
<evidence type="ECO:0000256" key="6">
    <source>
        <dbReference type="PROSITE-ProRule" id="PRU00068"/>
    </source>
</evidence>
<dbReference type="PROSITE" id="PS50026">
    <property type="entry name" value="EGF_3"/>
    <property type="match status" value="1"/>
</dbReference>
<keyword evidence="4 10" id="KW-0472">Membrane</keyword>
<evidence type="ECO:0000256" key="5">
    <source>
        <dbReference type="ARBA" id="ARBA00023157"/>
    </source>
</evidence>
<feature type="chain" id="PRO_5035281964" description="Disintegrin and metalloproteinase domain-containing protein 9-like" evidence="11">
    <location>
        <begin position="36"/>
        <end position="797"/>
    </location>
</feature>
<dbReference type="InterPro" id="IPR001590">
    <property type="entry name" value="Peptidase_M12B"/>
</dbReference>
<dbReference type="Gene3D" id="4.10.70.10">
    <property type="entry name" value="Disintegrin domain"/>
    <property type="match status" value="1"/>
</dbReference>
<keyword evidence="3 10" id="KW-1133">Transmembrane helix</keyword>
<dbReference type="Gene3D" id="3.40.390.10">
    <property type="entry name" value="Collagenase (Catalytic Domain)"/>
    <property type="match status" value="1"/>
</dbReference>
<dbReference type="InterPro" id="IPR006586">
    <property type="entry name" value="ADAM_Cys-rich"/>
</dbReference>
<dbReference type="InterPro" id="IPR001762">
    <property type="entry name" value="Disintegrin_dom"/>
</dbReference>
<protein>
    <recommendedName>
        <fullName evidence="17">Disintegrin and metalloproteinase domain-containing protein 9-like</fullName>
    </recommendedName>
</protein>
<dbReference type="GO" id="GO:0046872">
    <property type="term" value="F:metal ion binding"/>
    <property type="evidence" value="ECO:0007669"/>
    <property type="project" value="UniProtKB-KW"/>
</dbReference>
<dbReference type="GO" id="GO:0005886">
    <property type="term" value="C:plasma membrane"/>
    <property type="evidence" value="ECO:0007669"/>
    <property type="project" value="TreeGrafter"/>
</dbReference>
<feature type="transmembrane region" description="Helical" evidence="10">
    <location>
        <begin position="681"/>
        <end position="701"/>
    </location>
</feature>
<dbReference type="PROSITE" id="PS50215">
    <property type="entry name" value="ADAM_MEPRO"/>
    <property type="match status" value="1"/>
</dbReference>
<evidence type="ECO:0000313" key="15">
    <source>
        <dbReference type="EMBL" id="KAG9484622.1"/>
    </source>
</evidence>
<dbReference type="PANTHER" id="PTHR11905:SF122">
    <property type="entry name" value="DISINTEGRIN AND METALLOPROTEINASE DOMAIN-CONTAINING PROTEIN 9"/>
    <property type="match status" value="1"/>
</dbReference>
<feature type="domain" description="Disintegrin" evidence="13">
    <location>
        <begin position="402"/>
        <end position="488"/>
    </location>
</feature>
<keyword evidence="8" id="KW-0862">Zinc</keyword>
<feature type="domain" description="Peptidase M12B" evidence="14">
    <location>
        <begin position="203"/>
        <end position="394"/>
    </location>
</feature>
<evidence type="ECO:0000259" key="12">
    <source>
        <dbReference type="PROSITE" id="PS50026"/>
    </source>
</evidence>
<keyword evidence="8" id="KW-0479">Metal-binding</keyword>
<evidence type="ECO:0000256" key="8">
    <source>
        <dbReference type="PROSITE-ProRule" id="PRU00276"/>
    </source>
</evidence>
<dbReference type="AlphaFoldDB" id="A0A8J6FAS0"/>
<feature type="disulfide bond" evidence="7">
    <location>
        <begin position="649"/>
        <end position="658"/>
    </location>
</feature>
<dbReference type="InterPro" id="IPR024079">
    <property type="entry name" value="MetalloPept_cat_dom_sf"/>
</dbReference>
<dbReference type="OrthoDB" id="5951731at2759"/>
<evidence type="ECO:0000313" key="16">
    <source>
        <dbReference type="Proteomes" id="UP000770717"/>
    </source>
</evidence>
<reference evidence="15" key="1">
    <citation type="thesis" date="2020" institute="ProQuest LLC" country="789 East Eisenhower Parkway, Ann Arbor, MI, USA">
        <title>Comparative Genomics and Chromosome Evolution.</title>
        <authorList>
            <person name="Mudd A.B."/>
        </authorList>
    </citation>
    <scope>NUCLEOTIDE SEQUENCE</scope>
    <source>
        <strain evidence="15">HN-11 Male</strain>
        <tissue evidence="15">Kidney and liver</tissue>
    </source>
</reference>
<keyword evidence="5 7" id="KW-1015">Disulfide bond</keyword>
<keyword evidence="16" id="KW-1185">Reference proteome</keyword>
<feature type="region of interest" description="Disordered" evidence="9">
    <location>
        <begin position="716"/>
        <end position="797"/>
    </location>
</feature>
<comment type="caution">
    <text evidence="7">Lacks conserved residue(s) required for the propagation of feature annotation.</text>
</comment>